<sequence>MVKVLPAACGRALTHGVPLTDRPGPPADGVPKCSAHAYGAGRFLSDPMRGAGAGVNRVLVW</sequence>
<name>A0A1G9CAH0_9ACTN</name>
<organism evidence="1 2">
    <name type="scientific">Nonomuraea maritima</name>
    <dbReference type="NCBI Taxonomy" id="683260"/>
    <lineage>
        <taxon>Bacteria</taxon>
        <taxon>Bacillati</taxon>
        <taxon>Actinomycetota</taxon>
        <taxon>Actinomycetes</taxon>
        <taxon>Streptosporangiales</taxon>
        <taxon>Streptosporangiaceae</taxon>
        <taxon>Nonomuraea</taxon>
    </lineage>
</organism>
<dbReference type="AlphaFoldDB" id="A0A1G9CAH0"/>
<proteinExistence type="predicted"/>
<dbReference type="STRING" id="683260.SAMN05421874_10826"/>
<protein>
    <submittedName>
        <fullName evidence="1">Uncharacterized protein</fullName>
    </submittedName>
</protein>
<reference evidence="1 2" key="1">
    <citation type="submission" date="2016-10" db="EMBL/GenBank/DDBJ databases">
        <authorList>
            <person name="de Groot N.N."/>
        </authorList>
    </citation>
    <scope>NUCLEOTIDE SEQUENCE [LARGE SCALE GENOMIC DNA]</scope>
    <source>
        <strain evidence="1 2">CGMCC 4.5681</strain>
    </source>
</reference>
<keyword evidence="2" id="KW-1185">Reference proteome</keyword>
<gene>
    <name evidence="1" type="ORF">SAMN05421874_10826</name>
</gene>
<evidence type="ECO:0000313" key="1">
    <source>
        <dbReference type="EMBL" id="SDK48385.1"/>
    </source>
</evidence>
<accession>A0A1G9CAH0</accession>
<dbReference type="Proteomes" id="UP000198683">
    <property type="component" value="Unassembled WGS sequence"/>
</dbReference>
<dbReference type="EMBL" id="FNFB01000008">
    <property type="protein sequence ID" value="SDK48385.1"/>
    <property type="molecule type" value="Genomic_DNA"/>
</dbReference>
<evidence type="ECO:0000313" key="2">
    <source>
        <dbReference type="Proteomes" id="UP000198683"/>
    </source>
</evidence>